<evidence type="ECO:0000313" key="1">
    <source>
        <dbReference type="EMBL" id="EGZ23296.1"/>
    </source>
</evidence>
<dbReference type="EMBL" id="JH159152">
    <property type="protein sequence ID" value="EGZ23296.1"/>
    <property type="molecule type" value="Genomic_DNA"/>
</dbReference>
<proteinExistence type="predicted"/>
<organism evidence="1 2">
    <name type="scientific">Phytophthora sojae (strain P6497)</name>
    <name type="common">Soybean stem and root rot agent</name>
    <name type="synonym">Phytophthora megasperma f. sp. glycines</name>
    <dbReference type="NCBI Taxonomy" id="1094619"/>
    <lineage>
        <taxon>Eukaryota</taxon>
        <taxon>Sar</taxon>
        <taxon>Stramenopiles</taxon>
        <taxon>Oomycota</taxon>
        <taxon>Peronosporomycetes</taxon>
        <taxon>Peronosporales</taxon>
        <taxon>Peronosporaceae</taxon>
        <taxon>Phytophthora</taxon>
    </lineage>
</organism>
<dbReference type="RefSeq" id="XP_009518584.1">
    <property type="nucleotide sequence ID" value="XM_009520289.1"/>
</dbReference>
<sequence length="98" mass="10761">MYAKTYPSLNPVADPAARQRLMHATAPPVICGTQVDEELLFAAMMERQLRQVESQRGFVTRHEVLAAIVREQAILAEHAAAEYPSTFAAVVTPGVNLQ</sequence>
<dbReference type="InParanoid" id="G4YZ15"/>
<dbReference type="Proteomes" id="UP000002640">
    <property type="component" value="Unassembled WGS sequence"/>
</dbReference>
<keyword evidence="2" id="KW-1185">Reference proteome</keyword>
<evidence type="ECO:0000313" key="2">
    <source>
        <dbReference type="Proteomes" id="UP000002640"/>
    </source>
</evidence>
<dbReference type="AlphaFoldDB" id="G4YZ15"/>
<accession>G4YZ15</accession>
<name>G4YZ15_PHYSP</name>
<dbReference type="KEGG" id="psoj:PHYSODRAFT_487356"/>
<reference evidence="1 2" key="1">
    <citation type="journal article" date="2006" name="Science">
        <title>Phytophthora genome sequences uncover evolutionary origins and mechanisms of pathogenesis.</title>
        <authorList>
            <person name="Tyler B.M."/>
            <person name="Tripathy S."/>
            <person name="Zhang X."/>
            <person name="Dehal P."/>
            <person name="Jiang R.H."/>
            <person name="Aerts A."/>
            <person name="Arredondo F.D."/>
            <person name="Baxter L."/>
            <person name="Bensasson D."/>
            <person name="Beynon J.L."/>
            <person name="Chapman J."/>
            <person name="Damasceno C.M."/>
            <person name="Dorrance A.E."/>
            <person name="Dou D."/>
            <person name="Dickerman A.W."/>
            <person name="Dubchak I.L."/>
            <person name="Garbelotto M."/>
            <person name="Gijzen M."/>
            <person name="Gordon S.G."/>
            <person name="Govers F."/>
            <person name="Grunwald N.J."/>
            <person name="Huang W."/>
            <person name="Ivors K.L."/>
            <person name="Jones R.W."/>
            <person name="Kamoun S."/>
            <person name="Krampis K."/>
            <person name="Lamour K.H."/>
            <person name="Lee M.K."/>
            <person name="McDonald W.H."/>
            <person name="Medina M."/>
            <person name="Meijer H.J."/>
            <person name="Nordberg E.K."/>
            <person name="Maclean D.J."/>
            <person name="Ospina-Giraldo M.D."/>
            <person name="Morris P.F."/>
            <person name="Phuntumart V."/>
            <person name="Putnam N.H."/>
            <person name="Rash S."/>
            <person name="Rose J.K."/>
            <person name="Sakihama Y."/>
            <person name="Salamov A.A."/>
            <person name="Savidor A."/>
            <person name="Scheuring C.F."/>
            <person name="Smith B.M."/>
            <person name="Sobral B.W."/>
            <person name="Terry A."/>
            <person name="Torto-Alalibo T.A."/>
            <person name="Win J."/>
            <person name="Xu Z."/>
            <person name="Zhang H."/>
            <person name="Grigoriev I.V."/>
            <person name="Rokhsar D.S."/>
            <person name="Boore J.L."/>
        </authorList>
    </citation>
    <scope>NUCLEOTIDE SEQUENCE [LARGE SCALE GENOMIC DNA]</scope>
    <source>
        <strain evidence="1 2">P6497</strain>
    </source>
</reference>
<protein>
    <submittedName>
        <fullName evidence="1">Uncharacterized protein</fullName>
    </submittedName>
</protein>
<dbReference type="GeneID" id="20656143"/>
<dbReference type="OMA" id="MYAKTYP"/>
<gene>
    <name evidence="1" type="ORF">PHYSODRAFT_487356</name>
</gene>